<comment type="caution">
    <text evidence="2">The sequence shown here is derived from an EMBL/GenBank/DDBJ whole genome shotgun (WGS) entry which is preliminary data.</text>
</comment>
<dbReference type="Proteomes" id="UP001283212">
    <property type="component" value="Unassembled WGS sequence"/>
</dbReference>
<name>A0AAE4MFN4_9EURY</name>
<evidence type="ECO:0000313" key="3">
    <source>
        <dbReference type="Proteomes" id="UP001283212"/>
    </source>
</evidence>
<keyword evidence="1" id="KW-0812">Transmembrane</keyword>
<dbReference type="AlphaFoldDB" id="A0AAE4MFN4"/>
<reference evidence="2 3" key="1">
    <citation type="submission" date="2023-06" db="EMBL/GenBank/DDBJ databases">
        <title>Genome sequence of Methancorpusculaceae sp. Cs1.</title>
        <authorList>
            <person name="Protasov E."/>
            <person name="Platt K."/>
            <person name="Poehlein A."/>
            <person name="Daniel R."/>
            <person name="Brune A."/>
        </authorList>
    </citation>
    <scope>NUCLEOTIDE SEQUENCE [LARGE SCALE GENOMIC DNA]</scope>
    <source>
        <strain evidence="2 3">Cs1</strain>
    </source>
</reference>
<protein>
    <recommendedName>
        <fullName evidence="4">Zinc ribbon domain-containing protein</fullName>
    </recommendedName>
</protein>
<keyword evidence="3" id="KW-1185">Reference proteome</keyword>
<evidence type="ECO:0008006" key="4">
    <source>
        <dbReference type="Google" id="ProtNLM"/>
    </source>
</evidence>
<dbReference type="RefSeq" id="WP_338095604.1">
    <property type="nucleotide sequence ID" value="NZ_JAWDKB010000002.1"/>
</dbReference>
<gene>
    <name evidence="2" type="ORF">McpCs1_04340</name>
</gene>
<sequence>MGLERSIEDRIAEVMYRPKITKGVADRTVRDWFTKGIKAPDLPAKANMNELYMVYIPFWRFIAQGKAIACGYSEFEEKTGNVIRNIFEEIIDDEFVWTEAACDTGKYGITTLWLDPGNEVPFTPGKVVSMEPGGSAIEASKKGRTAVRQMIDDAAAKRIETLTLEKSFLLPKVFELVYAPIWVAHYEYLDGDYTAIVDAVRGEVLGGTAPMNLTARSRMMILALAAGGIMIGSSVAMLLHTGTHQISELFQVILLLLGIAMSMAAYPAFKEGRTFVTSGTMKNINALRPATRVPKQLTDHEILKRDSTILVCPKCGEAVEQPWGEVISVCKKCSRLLNVTADEVKIVPYDIAEADILARTAMEDEPEHIPFWKFDVDISVTDKLAGGSTETGLPEIAGKRSYYICAANTPRYLAEKWEVDLTIRNPVIAELPLDQEVELQPIVINQNTARELTEFLFLRYEAEKPGVLQVLRYEYAVDEARIVYVPYYQMNKMYIPGI</sequence>
<dbReference type="EMBL" id="JAWDKB010000002">
    <property type="protein sequence ID" value="MDV0443067.1"/>
    <property type="molecule type" value="Genomic_DNA"/>
</dbReference>
<organism evidence="2 3">
    <name type="scientific">Methanorbis rubei</name>
    <dbReference type="NCBI Taxonomy" id="3028300"/>
    <lineage>
        <taxon>Archaea</taxon>
        <taxon>Methanobacteriati</taxon>
        <taxon>Methanobacteriota</taxon>
        <taxon>Stenosarchaea group</taxon>
        <taxon>Methanomicrobia</taxon>
        <taxon>Methanomicrobiales</taxon>
        <taxon>Methanocorpusculaceae</taxon>
        <taxon>Methanorbis</taxon>
    </lineage>
</organism>
<accession>A0AAE4MFN4</accession>
<feature type="transmembrane region" description="Helical" evidence="1">
    <location>
        <begin position="221"/>
        <end position="243"/>
    </location>
</feature>
<proteinExistence type="predicted"/>
<keyword evidence="1" id="KW-0472">Membrane</keyword>
<feature type="transmembrane region" description="Helical" evidence="1">
    <location>
        <begin position="249"/>
        <end position="269"/>
    </location>
</feature>
<evidence type="ECO:0000256" key="1">
    <source>
        <dbReference type="SAM" id="Phobius"/>
    </source>
</evidence>
<keyword evidence="1" id="KW-1133">Transmembrane helix</keyword>
<evidence type="ECO:0000313" key="2">
    <source>
        <dbReference type="EMBL" id="MDV0443067.1"/>
    </source>
</evidence>